<dbReference type="PANTHER" id="PTHR33164">
    <property type="entry name" value="TRANSCRIPTIONAL REGULATOR, MARR FAMILY"/>
    <property type="match status" value="1"/>
</dbReference>
<accession>A0ABW4EZV1</accession>
<dbReference type="RefSeq" id="WP_344724408.1">
    <property type="nucleotide sequence ID" value="NZ_BAAAUS010000024.1"/>
</dbReference>
<feature type="compositionally biased region" description="Basic and acidic residues" evidence="4">
    <location>
        <begin position="157"/>
        <end position="168"/>
    </location>
</feature>
<evidence type="ECO:0000313" key="7">
    <source>
        <dbReference type="Proteomes" id="UP001597114"/>
    </source>
</evidence>
<dbReference type="Proteomes" id="UP001597114">
    <property type="component" value="Unassembled WGS sequence"/>
</dbReference>
<evidence type="ECO:0000256" key="3">
    <source>
        <dbReference type="ARBA" id="ARBA00023163"/>
    </source>
</evidence>
<sequence length="168" mass="18631">MVARAERNSIDTTITPDLGVLAGRLLFAVQNELFSTLAAKGFGDLHPRHGAVMAYVEAAGVRATELARLSGQHKQVVGTVIDELEALGYVERKPDPADRRAKLVCPTERGLEQMRTAEKIMTSIQERHALRLGHDAFTRFKEALIDVTEHQRRHQARQRDGDSAAHSD</sequence>
<keyword evidence="3" id="KW-0804">Transcription</keyword>
<dbReference type="InterPro" id="IPR023187">
    <property type="entry name" value="Tscrpt_reg_MarR-type_CS"/>
</dbReference>
<evidence type="ECO:0000259" key="5">
    <source>
        <dbReference type="PROSITE" id="PS50995"/>
    </source>
</evidence>
<keyword evidence="2" id="KW-0238">DNA-binding</keyword>
<dbReference type="PROSITE" id="PS50995">
    <property type="entry name" value="HTH_MARR_2"/>
    <property type="match status" value="1"/>
</dbReference>
<keyword evidence="7" id="KW-1185">Reference proteome</keyword>
<dbReference type="InterPro" id="IPR039422">
    <property type="entry name" value="MarR/SlyA-like"/>
</dbReference>
<feature type="region of interest" description="Disordered" evidence="4">
    <location>
        <begin position="149"/>
        <end position="168"/>
    </location>
</feature>
<comment type="caution">
    <text evidence="6">The sequence shown here is derived from an EMBL/GenBank/DDBJ whole genome shotgun (WGS) entry which is preliminary data.</text>
</comment>
<protein>
    <submittedName>
        <fullName evidence="6">MarR family winged helix-turn-helix transcriptional regulator</fullName>
    </submittedName>
</protein>
<dbReference type="EMBL" id="JBHUCO010000030">
    <property type="protein sequence ID" value="MFD1520783.1"/>
    <property type="molecule type" value="Genomic_DNA"/>
</dbReference>
<dbReference type="SMART" id="SM00347">
    <property type="entry name" value="HTH_MARR"/>
    <property type="match status" value="1"/>
</dbReference>
<dbReference type="InterPro" id="IPR000835">
    <property type="entry name" value="HTH_MarR-typ"/>
</dbReference>
<dbReference type="InterPro" id="IPR036388">
    <property type="entry name" value="WH-like_DNA-bd_sf"/>
</dbReference>
<reference evidence="7" key="1">
    <citation type="journal article" date="2019" name="Int. J. Syst. Evol. Microbiol.">
        <title>The Global Catalogue of Microorganisms (GCM) 10K type strain sequencing project: providing services to taxonomists for standard genome sequencing and annotation.</title>
        <authorList>
            <consortium name="The Broad Institute Genomics Platform"/>
            <consortium name="The Broad Institute Genome Sequencing Center for Infectious Disease"/>
            <person name="Wu L."/>
            <person name="Ma J."/>
        </authorList>
    </citation>
    <scope>NUCLEOTIDE SEQUENCE [LARGE SCALE GENOMIC DNA]</scope>
    <source>
        <strain evidence="7">CCM 7043</strain>
    </source>
</reference>
<proteinExistence type="predicted"/>
<organism evidence="6 7">
    <name type="scientific">Pseudonocardia yunnanensis</name>
    <dbReference type="NCBI Taxonomy" id="58107"/>
    <lineage>
        <taxon>Bacteria</taxon>
        <taxon>Bacillati</taxon>
        <taxon>Actinomycetota</taxon>
        <taxon>Actinomycetes</taxon>
        <taxon>Pseudonocardiales</taxon>
        <taxon>Pseudonocardiaceae</taxon>
        <taxon>Pseudonocardia</taxon>
    </lineage>
</organism>
<dbReference type="SUPFAM" id="SSF46785">
    <property type="entry name" value="Winged helix' DNA-binding domain"/>
    <property type="match status" value="1"/>
</dbReference>
<dbReference type="PROSITE" id="PS01117">
    <property type="entry name" value="HTH_MARR_1"/>
    <property type="match status" value="1"/>
</dbReference>
<keyword evidence="1" id="KW-0805">Transcription regulation</keyword>
<name>A0ABW4EZV1_9PSEU</name>
<gene>
    <name evidence="6" type="ORF">ACFSJD_25025</name>
</gene>
<evidence type="ECO:0000313" key="6">
    <source>
        <dbReference type="EMBL" id="MFD1520783.1"/>
    </source>
</evidence>
<evidence type="ECO:0000256" key="1">
    <source>
        <dbReference type="ARBA" id="ARBA00023015"/>
    </source>
</evidence>
<dbReference type="Gene3D" id="1.10.10.10">
    <property type="entry name" value="Winged helix-like DNA-binding domain superfamily/Winged helix DNA-binding domain"/>
    <property type="match status" value="1"/>
</dbReference>
<dbReference type="Pfam" id="PF12802">
    <property type="entry name" value="MarR_2"/>
    <property type="match status" value="1"/>
</dbReference>
<evidence type="ECO:0000256" key="2">
    <source>
        <dbReference type="ARBA" id="ARBA00023125"/>
    </source>
</evidence>
<feature type="domain" description="HTH marR-type" evidence="5">
    <location>
        <begin position="1"/>
        <end position="149"/>
    </location>
</feature>
<dbReference type="InterPro" id="IPR036390">
    <property type="entry name" value="WH_DNA-bd_sf"/>
</dbReference>
<evidence type="ECO:0000256" key="4">
    <source>
        <dbReference type="SAM" id="MobiDB-lite"/>
    </source>
</evidence>
<dbReference type="PANTHER" id="PTHR33164:SF99">
    <property type="entry name" value="MARR FAMILY REGULATORY PROTEIN"/>
    <property type="match status" value="1"/>
</dbReference>